<dbReference type="Proteomes" id="UP000223839">
    <property type="component" value="Unassembled WGS sequence"/>
</dbReference>
<evidence type="ECO:0000313" key="2">
    <source>
        <dbReference type="Proteomes" id="UP000223839"/>
    </source>
</evidence>
<protein>
    <recommendedName>
        <fullName evidence="3">Type 2 lantibiotic</fullName>
    </recommendedName>
</protein>
<dbReference type="GO" id="GO:0050830">
    <property type="term" value="P:defense response to Gram-positive bacterium"/>
    <property type="evidence" value="ECO:0007669"/>
    <property type="project" value="InterPro"/>
</dbReference>
<evidence type="ECO:0000313" key="1">
    <source>
        <dbReference type="EMBL" id="PFM86207.1"/>
    </source>
</evidence>
<reference evidence="1 2" key="1">
    <citation type="submission" date="2017-09" db="EMBL/GenBank/DDBJ databases">
        <title>Large-scale bioinformatics analysis of Bacillus genomes uncovers conserved roles of natural products in bacterial physiology.</title>
        <authorList>
            <consortium name="Agbiome Team Llc"/>
            <person name="Bleich R.M."/>
            <person name="Grubbs K.J."/>
            <person name="Santa Maria K.C."/>
            <person name="Allen S.E."/>
            <person name="Farag S."/>
            <person name="Shank E.A."/>
            <person name="Bowers A."/>
        </authorList>
    </citation>
    <scope>NUCLEOTIDE SEQUENCE [LARGE SCALE GENOMIC DNA]</scope>
    <source>
        <strain evidence="1 2">AFS077661</strain>
    </source>
</reference>
<comment type="caution">
    <text evidence="1">The sequence shown here is derived from an EMBL/GenBank/DDBJ whole genome shotgun (WGS) entry which is preliminary data.</text>
</comment>
<sequence length="53" mass="5655">MGTIEANKLVGKCFEELSNEEMENLQGSGDVTPYSSPGCAMLLSAVWATITKC</sequence>
<dbReference type="RefSeq" id="WP_097913740.1">
    <property type="nucleotide sequence ID" value="NZ_NUYG01000062.1"/>
</dbReference>
<accession>A0AB36TPS3</accession>
<proteinExistence type="predicted"/>
<dbReference type="EMBL" id="NUYG01000062">
    <property type="protein sequence ID" value="PFM86207.1"/>
    <property type="molecule type" value="Genomic_DNA"/>
</dbReference>
<evidence type="ECO:0008006" key="3">
    <source>
        <dbReference type="Google" id="ProtNLM"/>
    </source>
</evidence>
<dbReference type="InterPro" id="IPR027632">
    <property type="entry name" value="Lant_2_A2"/>
</dbReference>
<dbReference type="Pfam" id="PF16934">
    <property type="entry name" value="Mersacidin"/>
    <property type="match status" value="1"/>
</dbReference>
<dbReference type="NCBIfam" id="TIGR03893">
    <property type="entry name" value="lant_SP_1948"/>
    <property type="match status" value="1"/>
</dbReference>
<organism evidence="1 2">
    <name type="scientific">Bacillus thuringiensis</name>
    <dbReference type="NCBI Taxonomy" id="1428"/>
    <lineage>
        <taxon>Bacteria</taxon>
        <taxon>Bacillati</taxon>
        <taxon>Bacillota</taxon>
        <taxon>Bacilli</taxon>
        <taxon>Bacillales</taxon>
        <taxon>Bacillaceae</taxon>
        <taxon>Bacillus</taxon>
        <taxon>Bacillus cereus group</taxon>
    </lineage>
</organism>
<name>A0AB36TPS3_BACTU</name>
<dbReference type="AlphaFoldDB" id="A0AB36TPS3"/>
<gene>
    <name evidence="1" type="ORF">COJ61_25860</name>
</gene>